<protein>
    <recommendedName>
        <fullName evidence="10">XPA C-terminal domain-containing protein</fullName>
    </recommendedName>
</protein>
<dbReference type="Pfam" id="PF01286">
    <property type="entry name" value="XPA_N"/>
    <property type="match status" value="1"/>
</dbReference>
<feature type="domain" description="XPA C-terminal" evidence="10">
    <location>
        <begin position="126"/>
        <end position="177"/>
    </location>
</feature>
<dbReference type="InterPro" id="IPR009061">
    <property type="entry name" value="DNA-bd_dom_put_sf"/>
</dbReference>
<dbReference type="SUPFAM" id="SSF46955">
    <property type="entry name" value="Putative DNA-binding domain"/>
    <property type="match status" value="1"/>
</dbReference>
<dbReference type="InterPro" id="IPR022652">
    <property type="entry name" value="Znf_XPA_CS"/>
</dbReference>
<accession>A0A9N9WQB4</accession>
<dbReference type="GO" id="GO:1901255">
    <property type="term" value="P:nucleotide-excision repair involved in interstrand cross-link repair"/>
    <property type="evidence" value="ECO:0007669"/>
    <property type="project" value="TreeGrafter"/>
</dbReference>
<organism evidence="11 12">
    <name type="scientific">Chironomus riparius</name>
    <dbReference type="NCBI Taxonomy" id="315576"/>
    <lineage>
        <taxon>Eukaryota</taxon>
        <taxon>Metazoa</taxon>
        <taxon>Ecdysozoa</taxon>
        <taxon>Arthropoda</taxon>
        <taxon>Hexapoda</taxon>
        <taxon>Insecta</taxon>
        <taxon>Pterygota</taxon>
        <taxon>Neoptera</taxon>
        <taxon>Endopterygota</taxon>
        <taxon>Diptera</taxon>
        <taxon>Nematocera</taxon>
        <taxon>Chironomoidea</taxon>
        <taxon>Chironomidae</taxon>
        <taxon>Chironominae</taxon>
        <taxon>Chironomus</taxon>
    </lineage>
</organism>
<comment type="similarity">
    <text evidence="2">Belongs to the XPA family.</text>
</comment>
<evidence type="ECO:0000256" key="5">
    <source>
        <dbReference type="ARBA" id="ARBA00022771"/>
    </source>
</evidence>
<evidence type="ECO:0000256" key="7">
    <source>
        <dbReference type="ARBA" id="ARBA00023125"/>
    </source>
</evidence>
<dbReference type="GO" id="GO:0006284">
    <property type="term" value="P:base-excision repair"/>
    <property type="evidence" value="ECO:0007669"/>
    <property type="project" value="TreeGrafter"/>
</dbReference>
<dbReference type="GO" id="GO:0003684">
    <property type="term" value="F:damaged DNA binding"/>
    <property type="evidence" value="ECO:0007669"/>
    <property type="project" value="InterPro"/>
</dbReference>
<evidence type="ECO:0000313" key="12">
    <source>
        <dbReference type="Proteomes" id="UP001153620"/>
    </source>
</evidence>
<evidence type="ECO:0000256" key="4">
    <source>
        <dbReference type="ARBA" id="ARBA00022763"/>
    </source>
</evidence>
<keyword evidence="6" id="KW-0862">Zinc</keyword>
<evidence type="ECO:0000256" key="8">
    <source>
        <dbReference type="ARBA" id="ARBA00023204"/>
    </source>
</evidence>
<evidence type="ECO:0000256" key="9">
    <source>
        <dbReference type="ARBA" id="ARBA00023242"/>
    </source>
</evidence>
<dbReference type="GO" id="GO:0000715">
    <property type="term" value="P:nucleotide-excision repair, DNA damage recognition"/>
    <property type="evidence" value="ECO:0007669"/>
    <property type="project" value="TreeGrafter"/>
</dbReference>
<evidence type="ECO:0000256" key="1">
    <source>
        <dbReference type="ARBA" id="ARBA00004123"/>
    </source>
</evidence>
<dbReference type="GO" id="GO:0070914">
    <property type="term" value="P:UV-damage excision repair"/>
    <property type="evidence" value="ECO:0007669"/>
    <property type="project" value="TreeGrafter"/>
</dbReference>
<dbReference type="EMBL" id="OU895878">
    <property type="protein sequence ID" value="CAG9801701.1"/>
    <property type="molecule type" value="Genomic_DNA"/>
</dbReference>
<dbReference type="PROSITE" id="PS00752">
    <property type="entry name" value="XPA_1"/>
    <property type="match status" value="1"/>
</dbReference>
<reference evidence="11" key="1">
    <citation type="submission" date="2022-01" db="EMBL/GenBank/DDBJ databases">
        <authorList>
            <person name="King R."/>
        </authorList>
    </citation>
    <scope>NUCLEOTIDE SEQUENCE</scope>
</reference>
<sequence>MEEPKNKRELTAAEKARIERNRLKAMQLRESKIAVSKESECGGKMIKVDGHKFKDTNGGFLLDEVDHTVDEEERAAKIQKLAEEDAMEVPVSYLTCNECSEEFADSYLYKNFDFSCCDKCKDLDEKHELITKTDAKNEFLLKDCDFDKREPPLKFISRKNPHKSTWAEMKLYLKSQVKARAMEVYESEKKIEDERKIREEKREISKVKKYNKQLSTLRKNVRATLYDKTYKPHEHEYGKSTYNEETDEYSHACKTCGFVETYEEL</sequence>
<evidence type="ECO:0000256" key="2">
    <source>
        <dbReference type="ARBA" id="ARBA00005548"/>
    </source>
</evidence>
<dbReference type="InterPro" id="IPR022656">
    <property type="entry name" value="XPA_C"/>
</dbReference>
<dbReference type="InterPro" id="IPR037129">
    <property type="entry name" value="XPA_sf"/>
</dbReference>
<dbReference type="SUPFAM" id="SSF57716">
    <property type="entry name" value="Glucocorticoid receptor-like (DNA-binding domain)"/>
    <property type="match status" value="1"/>
</dbReference>
<keyword evidence="9" id="KW-0539">Nucleus</keyword>
<dbReference type="GO" id="GO:0000110">
    <property type="term" value="C:nucleotide-excision repair factor 1 complex"/>
    <property type="evidence" value="ECO:0007669"/>
    <property type="project" value="TreeGrafter"/>
</dbReference>
<dbReference type="InterPro" id="IPR000465">
    <property type="entry name" value="XPA/RAD14"/>
</dbReference>
<name>A0A9N9WQB4_9DIPT</name>
<dbReference type="Pfam" id="PF05181">
    <property type="entry name" value="XPA_C"/>
    <property type="match status" value="1"/>
</dbReference>
<dbReference type="GO" id="GO:0008270">
    <property type="term" value="F:zinc ion binding"/>
    <property type="evidence" value="ECO:0007669"/>
    <property type="project" value="UniProtKB-KW"/>
</dbReference>
<dbReference type="Proteomes" id="UP001153620">
    <property type="component" value="Chromosome 2"/>
</dbReference>
<dbReference type="OrthoDB" id="68328at2759"/>
<comment type="subcellular location">
    <subcellularLocation>
        <location evidence="1">Nucleus</location>
    </subcellularLocation>
</comment>
<dbReference type="PANTHER" id="PTHR10142">
    <property type="entry name" value="DNA REPAIR PROTEIN COMPLEMENTING XP-A CELLS"/>
    <property type="match status" value="1"/>
</dbReference>
<reference evidence="11" key="2">
    <citation type="submission" date="2022-10" db="EMBL/GenBank/DDBJ databases">
        <authorList>
            <consortium name="ENA_rothamsted_submissions"/>
            <consortium name="culmorum"/>
            <person name="King R."/>
        </authorList>
    </citation>
    <scope>NUCLEOTIDE SEQUENCE</scope>
</reference>
<evidence type="ECO:0000256" key="6">
    <source>
        <dbReference type="ARBA" id="ARBA00022833"/>
    </source>
</evidence>
<keyword evidence="3" id="KW-0479">Metal-binding</keyword>
<keyword evidence="12" id="KW-1185">Reference proteome</keyword>
<gene>
    <name evidence="11" type="ORF">CHIRRI_LOCUS4623</name>
</gene>
<proteinExistence type="inferred from homology"/>
<keyword evidence="4" id="KW-0227">DNA damage</keyword>
<dbReference type="Gene3D" id="3.90.530.10">
    <property type="entry name" value="XPA C-terminal domain"/>
    <property type="match status" value="1"/>
</dbReference>
<dbReference type="NCBIfam" id="TIGR00598">
    <property type="entry name" value="rad14"/>
    <property type="match status" value="1"/>
</dbReference>
<keyword evidence="5" id="KW-0863">Zinc-finger</keyword>
<keyword evidence="8" id="KW-0234">DNA repair</keyword>
<keyword evidence="7" id="KW-0238">DNA-binding</keyword>
<evidence type="ECO:0000259" key="10">
    <source>
        <dbReference type="Pfam" id="PF05181"/>
    </source>
</evidence>
<evidence type="ECO:0000313" key="11">
    <source>
        <dbReference type="EMBL" id="CAG9801701.1"/>
    </source>
</evidence>
<dbReference type="AlphaFoldDB" id="A0A9N9WQB4"/>
<dbReference type="PANTHER" id="PTHR10142:SF0">
    <property type="entry name" value="DNA REPAIR PROTEIN COMPLEMENTING XP-A CELLS"/>
    <property type="match status" value="1"/>
</dbReference>
<dbReference type="CDD" id="cd21076">
    <property type="entry name" value="DBD_XPA"/>
    <property type="match status" value="1"/>
</dbReference>
<evidence type="ECO:0000256" key="3">
    <source>
        <dbReference type="ARBA" id="ARBA00022723"/>
    </source>
</evidence>